<protein>
    <submittedName>
        <fullName evidence="2">Uncharacterized protein</fullName>
    </submittedName>
</protein>
<feature type="region of interest" description="Disordered" evidence="1">
    <location>
        <begin position="64"/>
        <end position="134"/>
    </location>
</feature>
<evidence type="ECO:0000313" key="2">
    <source>
        <dbReference type="EMBL" id="KAH1179636.1"/>
    </source>
</evidence>
<feature type="region of interest" description="Disordered" evidence="1">
    <location>
        <begin position="1"/>
        <end position="46"/>
    </location>
</feature>
<evidence type="ECO:0000313" key="3">
    <source>
        <dbReference type="Proteomes" id="UP000827986"/>
    </source>
</evidence>
<sequence length="188" mass="19284">MRPPAAAREANGIALVTSGHEEELGGGSAVARSRVAPGRGHEGELGGAALWPEGAAWPQAVATRGSWGGSAVARRSRVAPGTGTWPPGGAGGGERRGQEEPRGPGHRDVATRGSQRGAAPWPGGTMWPRAQGCGHQGELEKQLLPRVTQPRLEQKLCGHQPRAPARAVGGGEALSTPWPLLPAQTPPS</sequence>
<dbReference type="AlphaFoldDB" id="A0A9D3XH61"/>
<feature type="compositionally biased region" description="Basic and acidic residues" evidence="1">
    <location>
        <begin position="93"/>
        <end position="110"/>
    </location>
</feature>
<accession>A0A9D3XH61</accession>
<gene>
    <name evidence="2" type="ORF">KIL84_005686</name>
</gene>
<name>A0A9D3XH61_9SAUR</name>
<proteinExistence type="predicted"/>
<evidence type="ECO:0000256" key="1">
    <source>
        <dbReference type="SAM" id="MobiDB-lite"/>
    </source>
</evidence>
<comment type="caution">
    <text evidence="2">The sequence shown here is derived from an EMBL/GenBank/DDBJ whole genome shotgun (WGS) entry which is preliminary data.</text>
</comment>
<dbReference type="Proteomes" id="UP000827986">
    <property type="component" value="Unassembled WGS sequence"/>
</dbReference>
<keyword evidence="3" id="KW-1185">Reference proteome</keyword>
<feature type="region of interest" description="Disordered" evidence="1">
    <location>
        <begin position="157"/>
        <end position="188"/>
    </location>
</feature>
<dbReference type="EMBL" id="JAHDVG010000471">
    <property type="protein sequence ID" value="KAH1179636.1"/>
    <property type="molecule type" value="Genomic_DNA"/>
</dbReference>
<organism evidence="2 3">
    <name type="scientific">Mauremys mutica</name>
    <name type="common">yellowpond turtle</name>
    <dbReference type="NCBI Taxonomy" id="74926"/>
    <lineage>
        <taxon>Eukaryota</taxon>
        <taxon>Metazoa</taxon>
        <taxon>Chordata</taxon>
        <taxon>Craniata</taxon>
        <taxon>Vertebrata</taxon>
        <taxon>Euteleostomi</taxon>
        <taxon>Archelosauria</taxon>
        <taxon>Testudinata</taxon>
        <taxon>Testudines</taxon>
        <taxon>Cryptodira</taxon>
        <taxon>Durocryptodira</taxon>
        <taxon>Testudinoidea</taxon>
        <taxon>Geoemydidae</taxon>
        <taxon>Geoemydinae</taxon>
        <taxon>Mauremys</taxon>
    </lineage>
</organism>
<reference evidence="2" key="1">
    <citation type="submission" date="2021-09" db="EMBL/GenBank/DDBJ databases">
        <title>The genome of Mauremys mutica provides insights into the evolution of semi-aquatic lifestyle.</title>
        <authorList>
            <person name="Gong S."/>
            <person name="Gao Y."/>
        </authorList>
    </citation>
    <scope>NUCLEOTIDE SEQUENCE</scope>
    <source>
        <strain evidence="2">MM-2020</strain>
        <tissue evidence="2">Muscle</tissue>
    </source>
</reference>